<dbReference type="PANTHER" id="PTHR43386:SF1">
    <property type="entry name" value="D,D-DIPEPTIDE TRANSPORT SYSTEM PERMEASE PROTEIN DDPC-RELATED"/>
    <property type="match status" value="1"/>
</dbReference>
<feature type="transmembrane region" description="Helical" evidence="7">
    <location>
        <begin position="63"/>
        <end position="89"/>
    </location>
</feature>
<dbReference type="Pfam" id="PF00528">
    <property type="entry name" value="BPD_transp_1"/>
    <property type="match status" value="1"/>
</dbReference>
<keyword evidence="3" id="KW-1003">Cell membrane</keyword>
<dbReference type="CDD" id="cd06261">
    <property type="entry name" value="TM_PBP2"/>
    <property type="match status" value="1"/>
</dbReference>
<evidence type="ECO:0000256" key="3">
    <source>
        <dbReference type="ARBA" id="ARBA00022475"/>
    </source>
</evidence>
<evidence type="ECO:0000256" key="6">
    <source>
        <dbReference type="ARBA" id="ARBA00023136"/>
    </source>
</evidence>
<comment type="subcellular location">
    <subcellularLocation>
        <location evidence="1 7">Cell membrane</location>
        <topology evidence="1 7">Multi-pass membrane protein</topology>
    </subcellularLocation>
</comment>
<dbReference type="AlphaFoldDB" id="H5SN44"/>
<dbReference type="PROSITE" id="PS50928">
    <property type="entry name" value="ABC_TM1"/>
    <property type="match status" value="1"/>
</dbReference>
<evidence type="ECO:0000313" key="9">
    <source>
        <dbReference type="EMBL" id="BAL57580.1"/>
    </source>
</evidence>
<reference evidence="9" key="1">
    <citation type="journal article" date="2005" name="Environ. Microbiol.">
        <title>Genetic and functional properties of uncultivated thermophilic crenarchaeotes from a subsurface gold mine as revealed by analysis of genome fragments.</title>
        <authorList>
            <person name="Nunoura T."/>
            <person name="Hirayama H."/>
            <person name="Takami H."/>
            <person name="Oida H."/>
            <person name="Nishi S."/>
            <person name="Shimamura S."/>
            <person name="Suzuki Y."/>
            <person name="Inagaki F."/>
            <person name="Takai K."/>
            <person name="Nealson K.H."/>
            <person name="Horikoshi K."/>
        </authorList>
    </citation>
    <scope>NUCLEOTIDE SEQUENCE</scope>
</reference>
<dbReference type="SUPFAM" id="SSF161098">
    <property type="entry name" value="MetI-like"/>
    <property type="match status" value="1"/>
</dbReference>
<name>H5SN44_9CHLR</name>
<feature type="transmembrane region" description="Helical" evidence="7">
    <location>
        <begin position="110"/>
        <end position="134"/>
    </location>
</feature>
<reference evidence="9" key="2">
    <citation type="journal article" date="2012" name="PLoS ONE">
        <title>A Deeply Branching Thermophilic Bacterium with an Ancient Acetyl-CoA Pathway Dominates a Subsurface Ecosystem.</title>
        <authorList>
            <person name="Takami H."/>
            <person name="Noguchi H."/>
            <person name="Takaki Y."/>
            <person name="Uchiyama I."/>
            <person name="Toyoda A."/>
            <person name="Nishi S."/>
            <person name="Chee G.-J."/>
            <person name="Arai W."/>
            <person name="Nunoura T."/>
            <person name="Itoh T."/>
            <person name="Hattori M."/>
            <person name="Takai K."/>
        </authorList>
    </citation>
    <scope>NUCLEOTIDE SEQUENCE</scope>
</reference>
<evidence type="ECO:0000256" key="4">
    <source>
        <dbReference type="ARBA" id="ARBA00022692"/>
    </source>
</evidence>
<gene>
    <name evidence="9" type="ORF">HGMM_F51E07C25</name>
</gene>
<dbReference type="Gene3D" id="1.10.3720.10">
    <property type="entry name" value="MetI-like"/>
    <property type="match status" value="1"/>
</dbReference>
<dbReference type="EMBL" id="AP011779">
    <property type="protein sequence ID" value="BAL57580.1"/>
    <property type="molecule type" value="Genomic_DNA"/>
</dbReference>
<dbReference type="InterPro" id="IPR025966">
    <property type="entry name" value="OppC_N"/>
</dbReference>
<feature type="transmembrane region" description="Helical" evidence="7">
    <location>
        <begin position="178"/>
        <end position="207"/>
    </location>
</feature>
<keyword evidence="4 7" id="KW-0812">Transmembrane</keyword>
<dbReference type="GO" id="GO:0005886">
    <property type="term" value="C:plasma membrane"/>
    <property type="evidence" value="ECO:0007669"/>
    <property type="project" value="UniProtKB-SubCell"/>
</dbReference>
<dbReference type="Pfam" id="PF12911">
    <property type="entry name" value="OppC_N"/>
    <property type="match status" value="1"/>
</dbReference>
<evidence type="ECO:0000259" key="8">
    <source>
        <dbReference type="PROSITE" id="PS50928"/>
    </source>
</evidence>
<dbReference type="PANTHER" id="PTHR43386">
    <property type="entry name" value="OLIGOPEPTIDE TRANSPORT SYSTEM PERMEASE PROTEIN APPC"/>
    <property type="match status" value="1"/>
</dbReference>
<dbReference type="InterPro" id="IPR035906">
    <property type="entry name" value="MetI-like_sf"/>
</dbReference>
<feature type="domain" description="ABC transmembrane type-1" evidence="8">
    <location>
        <begin position="61"/>
        <end position="250"/>
    </location>
</feature>
<keyword evidence="6 7" id="KW-0472">Membrane</keyword>
<evidence type="ECO:0000256" key="5">
    <source>
        <dbReference type="ARBA" id="ARBA00022989"/>
    </source>
</evidence>
<sequence length="265" mass="29108">MVSVLVVLALFAPLVAPYDPNSQQLAEAYRPPVWLPEGSPNHLLGTDSLGRDIFSRVLYGGRVALFVAVVATLFSALIGVTVGLLAGYYRGWVDELIMRLVDMWMSLPPVLLAVVLMAILGVGAWKVALAIILVDWTRFARVVRSEVFNIRERDFIEAARALGMPDRSIIWQEVVPNIIPLVIVLASLEMGLAIIIEALLSFVGLGVKASTPSWGSMISEGLGYFRVGWWGLIFPMGFLIITVFAFNLLGDGLRKELDPRLTLTE</sequence>
<accession>H5SN44</accession>
<keyword evidence="5 7" id="KW-1133">Transmembrane helix</keyword>
<protein>
    <submittedName>
        <fullName evidence="9">Peptide/nickel transport system permease protein</fullName>
    </submittedName>
</protein>
<proteinExistence type="inferred from homology"/>
<feature type="transmembrane region" description="Helical" evidence="7">
    <location>
        <begin position="227"/>
        <end position="249"/>
    </location>
</feature>
<evidence type="ECO:0000256" key="2">
    <source>
        <dbReference type="ARBA" id="ARBA00022448"/>
    </source>
</evidence>
<evidence type="ECO:0000256" key="1">
    <source>
        <dbReference type="ARBA" id="ARBA00004651"/>
    </source>
</evidence>
<organism evidence="9">
    <name type="scientific">uncultured Chloroflexota bacterium</name>
    <dbReference type="NCBI Taxonomy" id="166587"/>
    <lineage>
        <taxon>Bacteria</taxon>
        <taxon>Bacillati</taxon>
        <taxon>Chloroflexota</taxon>
        <taxon>environmental samples</taxon>
    </lineage>
</organism>
<evidence type="ECO:0000256" key="7">
    <source>
        <dbReference type="RuleBase" id="RU363032"/>
    </source>
</evidence>
<keyword evidence="2 7" id="KW-0813">Transport</keyword>
<comment type="similarity">
    <text evidence="7">Belongs to the binding-protein-dependent transport system permease family.</text>
</comment>
<dbReference type="InterPro" id="IPR000515">
    <property type="entry name" value="MetI-like"/>
</dbReference>
<dbReference type="GO" id="GO:0055085">
    <property type="term" value="P:transmembrane transport"/>
    <property type="evidence" value="ECO:0007669"/>
    <property type="project" value="InterPro"/>
</dbReference>
<dbReference type="InterPro" id="IPR050366">
    <property type="entry name" value="BP-dependent_transpt_permease"/>
</dbReference>